<reference evidence="1" key="1">
    <citation type="submission" date="2021-06" db="EMBL/GenBank/DDBJ databases">
        <title>Genome Sequence of Mortierella hyaline Strain SCG-10, a Cold-Adapted, Nitrate-Reducing Fungus Isolated from Soil in Minnesota, USA.</title>
        <authorList>
            <person name="Aldossari N."/>
        </authorList>
    </citation>
    <scope>NUCLEOTIDE SEQUENCE</scope>
    <source>
        <strain evidence="1">SCG-10</strain>
    </source>
</reference>
<dbReference type="EMBL" id="JAHRHY010000002">
    <property type="protein sequence ID" value="KAG9071663.1"/>
    <property type="molecule type" value="Genomic_DNA"/>
</dbReference>
<keyword evidence="2" id="KW-1185">Reference proteome</keyword>
<protein>
    <submittedName>
        <fullName evidence="1">Uncharacterized protein</fullName>
    </submittedName>
</protein>
<accession>A0A9P8BXS8</accession>
<evidence type="ECO:0000313" key="1">
    <source>
        <dbReference type="EMBL" id="KAG9071663.1"/>
    </source>
</evidence>
<dbReference type="AlphaFoldDB" id="A0A9P8BXS8"/>
<dbReference type="OrthoDB" id="2439249at2759"/>
<comment type="caution">
    <text evidence="1">The sequence shown here is derived from an EMBL/GenBank/DDBJ whole genome shotgun (WGS) entry which is preliminary data.</text>
</comment>
<dbReference type="Proteomes" id="UP000707451">
    <property type="component" value="Unassembled WGS sequence"/>
</dbReference>
<name>A0A9P8BXS8_9FUNG</name>
<gene>
    <name evidence="1" type="ORF">KI688_005876</name>
</gene>
<sequence length="110" mass="12430">MAPHLLTLVIEINHLAHPEVEERTLDWTGPRDVKKTLAGLLADDFLWKRPPFNEHEFLSHIFYPLIKSIICSVGSTMLMKDYIDDMHTQGVGTSKIKVIGLVTAGKHRAL</sequence>
<organism evidence="1 2">
    <name type="scientific">Linnemannia hyalina</name>
    <dbReference type="NCBI Taxonomy" id="64524"/>
    <lineage>
        <taxon>Eukaryota</taxon>
        <taxon>Fungi</taxon>
        <taxon>Fungi incertae sedis</taxon>
        <taxon>Mucoromycota</taxon>
        <taxon>Mortierellomycotina</taxon>
        <taxon>Mortierellomycetes</taxon>
        <taxon>Mortierellales</taxon>
        <taxon>Mortierellaceae</taxon>
        <taxon>Linnemannia</taxon>
    </lineage>
</organism>
<proteinExistence type="predicted"/>
<evidence type="ECO:0000313" key="2">
    <source>
        <dbReference type="Proteomes" id="UP000707451"/>
    </source>
</evidence>